<evidence type="ECO:0000313" key="1">
    <source>
        <dbReference type="EMBL" id="ESQ85338.1"/>
    </source>
</evidence>
<gene>
    <name evidence="1" type="ORF">ABENE_18990</name>
</gene>
<proteinExistence type="predicted"/>
<keyword evidence="2" id="KW-1185">Reference proteome</keyword>
<dbReference type="AlphaFoldDB" id="V4R1Q1"/>
<evidence type="ECO:0000313" key="2">
    <source>
        <dbReference type="Proteomes" id="UP000017837"/>
    </source>
</evidence>
<dbReference type="EMBL" id="AWGB01000060">
    <property type="protein sequence ID" value="ESQ85338.1"/>
    <property type="molecule type" value="Genomic_DNA"/>
</dbReference>
<accession>V4R1Q1</accession>
<protein>
    <submittedName>
        <fullName evidence="1">Uncharacterized protein</fullName>
    </submittedName>
</protein>
<comment type="caution">
    <text evidence="1">The sequence shown here is derived from an EMBL/GenBank/DDBJ whole genome shotgun (WGS) entry which is preliminary data.</text>
</comment>
<reference evidence="1 2" key="1">
    <citation type="journal article" date="2014" name="Nature">
        <title>Sequential evolution of bacterial morphology by co-option of a developmental regulator.</title>
        <authorList>
            <person name="Jiang C."/>
            <person name="Brown P.J."/>
            <person name="Ducret A."/>
            <person name="Brun Y.V."/>
        </authorList>
    </citation>
    <scope>NUCLEOTIDE SEQUENCE [LARGE SCALE GENOMIC DNA]</scope>
    <source>
        <strain evidence="1 2">DSM 16100</strain>
    </source>
</reference>
<sequence>MRFGIGETVFDLFADFAVVSAGAVGFENGKDGLERIAVHAGNAPNIQGTAARIPLQIIGLSQSSLLSVPRH</sequence>
<organism evidence="1 2">
    <name type="scientific">Asticcacaulis benevestitus DSM 16100 = ATCC BAA-896</name>
    <dbReference type="NCBI Taxonomy" id="1121022"/>
    <lineage>
        <taxon>Bacteria</taxon>
        <taxon>Pseudomonadati</taxon>
        <taxon>Pseudomonadota</taxon>
        <taxon>Alphaproteobacteria</taxon>
        <taxon>Caulobacterales</taxon>
        <taxon>Caulobacteraceae</taxon>
        <taxon>Asticcacaulis</taxon>
    </lineage>
</organism>
<name>V4R1Q1_9CAUL</name>
<dbReference type="Proteomes" id="UP000017837">
    <property type="component" value="Unassembled WGS sequence"/>
</dbReference>